<name>A0A9W6NT54_9ACTN</name>
<evidence type="ECO:0000313" key="3">
    <source>
        <dbReference type="EMBL" id="GLL08173.1"/>
    </source>
</evidence>
<protein>
    <submittedName>
        <fullName evidence="3">Uncharacterized protein</fullName>
    </submittedName>
</protein>
<evidence type="ECO:0000313" key="4">
    <source>
        <dbReference type="Proteomes" id="UP001143480"/>
    </source>
</evidence>
<dbReference type="AlphaFoldDB" id="A0A9W6NT54"/>
<evidence type="ECO:0000256" key="2">
    <source>
        <dbReference type="SAM" id="Phobius"/>
    </source>
</evidence>
<accession>A0A9W6NT54</accession>
<gene>
    <name evidence="3" type="ORF">GCM10017581_099330</name>
</gene>
<comment type="caution">
    <text evidence="3">The sequence shown here is derived from an EMBL/GenBank/DDBJ whole genome shotgun (WGS) entry which is preliminary data.</text>
</comment>
<feature type="transmembrane region" description="Helical" evidence="2">
    <location>
        <begin position="35"/>
        <end position="53"/>
    </location>
</feature>
<feature type="transmembrane region" description="Helical" evidence="2">
    <location>
        <begin position="65"/>
        <end position="88"/>
    </location>
</feature>
<keyword evidence="2" id="KW-1133">Transmembrane helix</keyword>
<keyword evidence="2" id="KW-0812">Transmembrane</keyword>
<keyword evidence="4" id="KW-1185">Reference proteome</keyword>
<feature type="transmembrane region" description="Helical" evidence="2">
    <location>
        <begin position="6"/>
        <end position="23"/>
    </location>
</feature>
<evidence type="ECO:0000256" key="1">
    <source>
        <dbReference type="SAM" id="MobiDB-lite"/>
    </source>
</evidence>
<dbReference type="Proteomes" id="UP001143480">
    <property type="component" value="Unassembled WGS sequence"/>
</dbReference>
<reference evidence="3" key="2">
    <citation type="submission" date="2023-01" db="EMBL/GenBank/DDBJ databases">
        <authorList>
            <person name="Sun Q."/>
            <person name="Evtushenko L."/>
        </authorList>
    </citation>
    <scope>NUCLEOTIDE SEQUENCE</scope>
    <source>
        <strain evidence="3">VKM Ac-1321</strain>
    </source>
</reference>
<proteinExistence type="predicted"/>
<dbReference type="EMBL" id="BSFP01000130">
    <property type="protein sequence ID" value="GLL08173.1"/>
    <property type="molecule type" value="Genomic_DNA"/>
</dbReference>
<organism evidence="3 4">
    <name type="scientific">Dactylosporangium matsuzakiense</name>
    <dbReference type="NCBI Taxonomy" id="53360"/>
    <lineage>
        <taxon>Bacteria</taxon>
        <taxon>Bacillati</taxon>
        <taxon>Actinomycetota</taxon>
        <taxon>Actinomycetes</taxon>
        <taxon>Micromonosporales</taxon>
        <taxon>Micromonosporaceae</taxon>
        <taxon>Dactylosporangium</taxon>
    </lineage>
</organism>
<dbReference type="RefSeq" id="WP_261961054.1">
    <property type="nucleotide sequence ID" value="NZ_BAAAXA010000001.1"/>
</dbReference>
<keyword evidence="2" id="KW-0472">Membrane</keyword>
<sequence>MANVSFAVFGTILTVLLLLLIVVGARRLLGLRIGLLRTAAGCFVALSTAGIVTRGVGGVEQNPSLLTLVIGSALLVTMAFLMLAELVVPHGSSPSPGIAHCAAGSRAPAATAASRPSGSATASAPTCAGAGGGGPVWPGICGWRWRSQAPRSSSSARSCRPAATCCRRSSSPS</sequence>
<reference evidence="3" key="1">
    <citation type="journal article" date="2014" name="Int. J. Syst. Evol. Microbiol.">
        <title>Complete genome sequence of Corynebacterium casei LMG S-19264T (=DSM 44701T), isolated from a smear-ripened cheese.</title>
        <authorList>
            <consortium name="US DOE Joint Genome Institute (JGI-PGF)"/>
            <person name="Walter F."/>
            <person name="Albersmeier A."/>
            <person name="Kalinowski J."/>
            <person name="Ruckert C."/>
        </authorList>
    </citation>
    <scope>NUCLEOTIDE SEQUENCE</scope>
    <source>
        <strain evidence="3">VKM Ac-1321</strain>
    </source>
</reference>
<feature type="region of interest" description="Disordered" evidence="1">
    <location>
        <begin position="149"/>
        <end position="173"/>
    </location>
</feature>